<feature type="compositionally biased region" description="Basic and acidic residues" evidence="1">
    <location>
        <begin position="157"/>
        <end position="169"/>
    </location>
</feature>
<evidence type="ECO:0000256" key="2">
    <source>
        <dbReference type="SAM" id="Phobius"/>
    </source>
</evidence>
<comment type="caution">
    <text evidence="3">The sequence shown here is derived from an EMBL/GenBank/DDBJ whole genome shotgun (WGS) entry which is preliminary data.</text>
</comment>
<evidence type="ECO:0000256" key="1">
    <source>
        <dbReference type="SAM" id="MobiDB-lite"/>
    </source>
</evidence>
<keyword evidence="2" id="KW-0472">Membrane</keyword>
<dbReference type="OrthoDB" id="6401364at2"/>
<reference evidence="3 4" key="1">
    <citation type="submission" date="2017-02" db="EMBL/GenBank/DDBJ databases">
        <title>Pseudoalteromonas ulvae TC14 Genome.</title>
        <authorList>
            <person name="Molmeret M."/>
        </authorList>
    </citation>
    <scope>NUCLEOTIDE SEQUENCE [LARGE SCALE GENOMIC DNA]</scope>
    <source>
        <strain evidence="3">TC14</strain>
    </source>
</reference>
<feature type="transmembrane region" description="Helical" evidence="2">
    <location>
        <begin position="20"/>
        <end position="40"/>
    </location>
</feature>
<sequence>MHQRFIQSRRQFIVERGRLYFEHCLVLTLVTFLMNVLFGYTVQTSMFIYLPILAMVVISLWLIVFNSGSAKVIERGLILSDKGKCFIKFGQEQHILWQHFAGFELQGWPKTVVISSTKLGQEAITFSNNTFSPEQRRVIFEQLRFKQAQLTSQTQERPSKDQNTHNEHA</sequence>
<keyword evidence="2" id="KW-0812">Transmembrane</keyword>
<evidence type="ECO:0000313" key="3">
    <source>
        <dbReference type="EMBL" id="OUL56554.1"/>
    </source>
</evidence>
<feature type="transmembrane region" description="Helical" evidence="2">
    <location>
        <begin position="46"/>
        <end position="65"/>
    </location>
</feature>
<evidence type="ECO:0000313" key="4">
    <source>
        <dbReference type="Proteomes" id="UP000194841"/>
    </source>
</evidence>
<dbReference type="Proteomes" id="UP000194841">
    <property type="component" value="Unassembled WGS sequence"/>
</dbReference>
<accession>A0A244CLT6</accession>
<keyword evidence="4" id="KW-1185">Reference proteome</keyword>
<dbReference type="EMBL" id="MWPV01000006">
    <property type="protein sequence ID" value="OUL56554.1"/>
    <property type="molecule type" value="Genomic_DNA"/>
</dbReference>
<name>A0A244CLT6_PSEDV</name>
<keyword evidence="2" id="KW-1133">Transmembrane helix</keyword>
<dbReference type="AlphaFoldDB" id="A0A244CLT6"/>
<feature type="region of interest" description="Disordered" evidence="1">
    <location>
        <begin position="149"/>
        <end position="169"/>
    </location>
</feature>
<organism evidence="3 4">
    <name type="scientific">Pseudoalteromonas ulvae</name>
    <dbReference type="NCBI Taxonomy" id="107327"/>
    <lineage>
        <taxon>Bacteria</taxon>
        <taxon>Pseudomonadati</taxon>
        <taxon>Pseudomonadota</taxon>
        <taxon>Gammaproteobacteria</taxon>
        <taxon>Alteromonadales</taxon>
        <taxon>Pseudoalteromonadaceae</taxon>
        <taxon>Pseudoalteromonas</taxon>
    </lineage>
</organism>
<protein>
    <submittedName>
        <fullName evidence="3">Uncharacterized protein</fullName>
    </submittedName>
</protein>
<proteinExistence type="predicted"/>
<gene>
    <name evidence="3" type="ORF">B1199_18005</name>
</gene>
<dbReference type="RefSeq" id="WP_086745521.1">
    <property type="nucleotide sequence ID" value="NZ_MWPV01000006.1"/>
</dbReference>